<name>A0A367ZRB4_9BACT</name>
<evidence type="ECO:0000313" key="3">
    <source>
        <dbReference type="EMBL" id="RCK79881.1"/>
    </source>
</evidence>
<dbReference type="GO" id="GO:0003824">
    <property type="term" value="F:catalytic activity"/>
    <property type="evidence" value="ECO:0007669"/>
    <property type="project" value="InterPro"/>
</dbReference>
<evidence type="ECO:0000256" key="1">
    <source>
        <dbReference type="SAM" id="MobiDB-lite"/>
    </source>
</evidence>
<dbReference type="Pfam" id="PF01467">
    <property type="entry name" value="CTP_transf_like"/>
    <property type="match status" value="1"/>
</dbReference>
<feature type="region of interest" description="Disordered" evidence="1">
    <location>
        <begin position="71"/>
        <end position="111"/>
    </location>
</feature>
<evidence type="ECO:0000313" key="4">
    <source>
        <dbReference type="Proteomes" id="UP000252355"/>
    </source>
</evidence>
<dbReference type="InterPro" id="IPR004821">
    <property type="entry name" value="Cyt_trans-like"/>
</dbReference>
<gene>
    <name evidence="3" type="ORF">OZSIB_4035</name>
</gene>
<evidence type="ECO:0000259" key="2">
    <source>
        <dbReference type="Pfam" id="PF01467"/>
    </source>
</evidence>
<comment type="caution">
    <text evidence="3">The sequence shown here is derived from an EMBL/GenBank/DDBJ whole genome shotgun (WGS) entry which is preliminary data.</text>
</comment>
<organism evidence="3 4">
    <name type="scientific">Candidatus Ozemobacter sibiricus</name>
    <dbReference type="NCBI Taxonomy" id="2268124"/>
    <lineage>
        <taxon>Bacteria</taxon>
        <taxon>Candidatus Ozemobacteria</taxon>
        <taxon>Candidatus Ozemobacterales</taxon>
        <taxon>Candidatus Ozemobacteraceae</taxon>
        <taxon>Candidatus Ozemobacter</taxon>
    </lineage>
</organism>
<proteinExistence type="predicted"/>
<accession>A0A367ZRB4</accession>
<dbReference type="Gene3D" id="3.40.50.620">
    <property type="entry name" value="HUPs"/>
    <property type="match status" value="1"/>
</dbReference>
<dbReference type="Proteomes" id="UP000252355">
    <property type="component" value="Unassembled WGS sequence"/>
</dbReference>
<feature type="domain" description="Cytidyltransferase-like" evidence="2">
    <location>
        <begin position="32"/>
        <end position="68"/>
    </location>
</feature>
<dbReference type="AlphaFoldDB" id="A0A367ZRB4"/>
<dbReference type="SUPFAM" id="SSF52374">
    <property type="entry name" value="Nucleotidylyl transferase"/>
    <property type="match status" value="1"/>
</dbReference>
<reference evidence="3 4" key="1">
    <citation type="submission" date="2018-05" db="EMBL/GenBank/DDBJ databases">
        <title>A metagenomic window into the 2 km-deep terrestrial subsurface aquifer revealed taxonomically and functionally diverse microbial community comprising novel uncultured bacterial lineages.</title>
        <authorList>
            <person name="Kadnikov V.V."/>
            <person name="Mardanov A.V."/>
            <person name="Beletsky A.V."/>
            <person name="Banks D."/>
            <person name="Pimenov N.V."/>
            <person name="Frank Y.A."/>
            <person name="Karnachuk O.V."/>
            <person name="Ravin N.V."/>
        </authorList>
    </citation>
    <scope>NUCLEOTIDE SEQUENCE [LARGE SCALE GENOMIC DNA]</scope>
    <source>
        <strain evidence="3">BY5</strain>
    </source>
</reference>
<dbReference type="EMBL" id="QOQW01000010">
    <property type="protein sequence ID" value="RCK79881.1"/>
    <property type="molecule type" value="Genomic_DNA"/>
</dbReference>
<feature type="compositionally biased region" description="Low complexity" evidence="1">
    <location>
        <begin position="78"/>
        <end position="87"/>
    </location>
</feature>
<protein>
    <recommendedName>
        <fullName evidence="2">Cytidyltransferase-like domain-containing protein</fullName>
    </recommendedName>
</protein>
<dbReference type="InterPro" id="IPR014729">
    <property type="entry name" value="Rossmann-like_a/b/a_fold"/>
</dbReference>
<sequence length="111" mass="12549">MRRFARAALLLWLWVAAWPWAAWSQDIRRLGIFAGTFDPFHHQHLQVAREAADRLHLDRVLIVPNGSKCAQARRTDVGLSGRSGSHSSRIRSGRPFRSPLGADRGFPLRSP</sequence>